<dbReference type="SUPFAM" id="SSF51556">
    <property type="entry name" value="Metallo-dependent hydrolases"/>
    <property type="match status" value="1"/>
</dbReference>
<dbReference type="RefSeq" id="WP_145199728.1">
    <property type="nucleotide sequence ID" value="NZ_CP036267.1"/>
</dbReference>
<dbReference type="EMBL" id="CP036267">
    <property type="protein sequence ID" value="QDT33437.1"/>
    <property type="molecule type" value="Genomic_DNA"/>
</dbReference>
<keyword evidence="3" id="KW-1185">Reference proteome</keyword>
<evidence type="ECO:0000313" key="2">
    <source>
        <dbReference type="EMBL" id="QDT33437.1"/>
    </source>
</evidence>
<dbReference type="KEGG" id="tpol:Mal48_26900"/>
<dbReference type="GO" id="GO:0016787">
    <property type="term" value="F:hydrolase activity"/>
    <property type="evidence" value="ECO:0007669"/>
    <property type="project" value="UniProtKB-KW"/>
</dbReference>
<reference evidence="2 3" key="1">
    <citation type="submission" date="2019-02" db="EMBL/GenBank/DDBJ databases">
        <title>Deep-cultivation of Planctomycetes and their phenomic and genomic characterization uncovers novel biology.</title>
        <authorList>
            <person name="Wiegand S."/>
            <person name="Jogler M."/>
            <person name="Boedeker C."/>
            <person name="Pinto D."/>
            <person name="Vollmers J."/>
            <person name="Rivas-Marin E."/>
            <person name="Kohn T."/>
            <person name="Peeters S.H."/>
            <person name="Heuer A."/>
            <person name="Rast P."/>
            <person name="Oberbeckmann S."/>
            <person name="Bunk B."/>
            <person name="Jeske O."/>
            <person name="Meyerdierks A."/>
            <person name="Storesund J.E."/>
            <person name="Kallscheuer N."/>
            <person name="Luecker S."/>
            <person name="Lage O.M."/>
            <person name="Pohl T."/>
            <person name="Merkel B.J."/>
            <person name="Hornburger P."/>
            <person name="Mueller R.-W."/>
            <person name="Bruemmer F."/>
            <person name="Labrenz M."/>
            <person name="Spormann A.M."/>
            <person name="Op den Camp H."/>
            <person name="Overmann J."/>
            <person name="Amann R."/>
            <person name="Jetten M.S.M."/>
            <person name="Mascher T."/>
            <person name="Medema M.H."/>
            <person name="Devos D.P."/>
            <person name="Kaster A.-K."/>
            <person name="Ovreas L."/>
            <person name="Rohde M."/>
            <person name="Galperin M.Y."/>
            <person name="Jogler C."/>
        </authorList>
    </citation>
    <scope>NUCLEOTIDE SEQUENCE [LARGE SCALE GENOMIC DNA]</scope>
    <source>
        <strain evidence="2 3">Mal48</strain>
    </source>
</reference>
<dbReference type="InterPro" id="IPR006680">
    <property type="entry name" value="Amidohydro-rel"/>
</dbReference>
<keyword evidence="2" id="KW-0378">Hydrolase</keyword>
<accession>A0A517QPC9</accession>
<evidence type="ECO:0000313" key="3">
    <source>
        <dbReference type="Proteomes" id="UP000315724"/>
    </source>
</evidence>
<name>A0A517QPC9_9PLAN</name>
<feature type="domain" description="Amidohydrolase-related" evidence="1">
    <location>
        <begin position="18"/>
        <end position="144"/>
    </location>
</feature>
<dbReference type="Gene3D" id="3.20.20.140">
    <property type="entry name" value="Metal-dependent hydrolases"/>
    <property type="match status" value="1"/>
</dbReference>
<dbReference type="AlphaFoldDB" id="A0A517QPC9"/>
<dbReference type="InterPro" id="IPR032466">
    <property type="entry name" value="Metal_Hydrolase"/>
</dbReference>
<organism evidence="2 3">
    <name type="scientific">Thalassoglobus polymorphus</name>
    <dbReference type="NCBI Taxonomy" id="2527994"/>
    <lineage>
        <taxon>Bacteria</taxon>
        <taxon>Pseudomonadati</taxon>
        <taxon>Planctomycetota</taxon>
        <taxon>Planctomycetia</taxon>
        <taxon>Planctomycetales</taxon>
        <taxon>Planctomycetaceae</taxon>
        <taxon>Thalassoglobus</taxon>
    </lineage>
</organism>
<dbReference type="OrthoDB" id="265149at2"/>
<dbReference type="Pfam" id="PF04909">
    <property type="entry name" value="Amidohydro_2"/>
    <property type="match status" value="1"/>
</dbReference>
<proteinExistence type="predicted"/>
<dbReference type="Proteomes" id="UP000315724">
    <property type="component" value="Chromosome"/>
</dbReference>
<sequence length="257" mass="29154">MITDVNVNLSRWPFRRLPYDEPAQLVRKLRNSKVTSAWAGSFDGLLHKDIAAVNQRLVEDCQTYGDGLLLPVGSVNPTLPAWQDDLRRCHEQHGMKVIRLHPNYHGYTLDDPKFEELLDLSGERKLIVQIALKMEDERTHHPLMQVKTVDSSPLADQLKQRPQLKMILLNSLRTLRGASLVNLANAGDVSFEISMLEGIGGVEKILKTIPVEKLLFGSHFPFFYLESSLLKMQESELGNFRSKAILFENAARILAEQ</sequence>
<gene>
    <name evidence="2" type="ORF">Mal48_26900</name>
</gene>
<protein>
    <submittedName>
        <fullName evidence="2">Amidohydrolase</fullName>
    </submittedName>
</protein>
<evidence type="ECO:0000259" key="1">
    <source>
        <dbReference type="Pfam" id="PF04909"/>
    </source>
</evidence>